<feature type="compositionally biased region" description="Basic and acidic residues" evidence="1">
    <location>
        <begin position="31"/>
        <end position="47"/>
    </location>
</feature>
<accession>A0AA36FD43</accession>
<feature type="compositionally biased region" description="Basic residues" evidence="1">
    <location>
        <begin position="1"/>
        <end position="10"/>
    </location>
</feature>
<sequence length="124" mass="15164">MRKKEKKKRIKEKEKEREKKKKRRKRKRKGRIGEEEKEKEGNELDNRGKRTQKKYLAIFGKNKYFAIFCNYFKMANKGAIIMFHKGTRTLSGKIENEERIENMNIEWPKFNDDTEVKMFRLNKS</sequence>
<reference evidence="2" key="1">
    <citation type="submission" date="2023-08" db="EMBL/GenBank/DDBJ databases">
        <authorList>
            <person name="Alioto T."/>
            <person name="Alioto T."/>
            <person name="Gomez Garrido J."/>
        </authorList>
    </citation>
    <scope>NUCLEOTIDE SEQUENCE</scope>
</reference>
<gene>
    <name evidence="2" type="ORF">OCTVUL_1B003538</name>
</gene>
<feature type="region of interest" description="Disordered" evidence="1">
    <location>
        <begin position="1"/>
        <end position="47"/>
    </location>
</feature>
<dbReference type="AlphaFoldDB" id="A0AA36FD43"/>
<evidence type="ECO:0000313" key="2">
    <source>
        <dbReference type="EMBL" id="CAI9733775.1"/>
    </source>
</evidence>
<name>A0AA36FD43_OCTVU</name>
<dbReference type="EMBL" id="OX597828">
    <property type="protein sequence ID" value="CAI9733775.1"/>
    <property type="molecule type" value="Genomic_DNA"/>
</dbReference>
<evidence type="ECO:0000256" key="1">
    <source>
        <dbReference type="SAM" id="MobiDB-lite"/>
    </source>
</evidence>
<protein>
    <submittedName>
        <fullName evidence="2">Uncharacterized protein</fullName>
    </submittedName>
</protein>
<organism evidence="2 3">
    <name type="scientific">Octopus vulgaris</name>
    <name type="common">Common octopus</name>
    <dbReference type="NCBI Taxonomy" id="6645"/>
    <lineage>
        <taxon>Eukaryota</taxon>
        <taxon>Metazoa</taxon>
        <taxon>Spiralia</taxon>
        <taxon>Lophotrochozoa</taxon>
        <taxon>Mollusca</taxon>
        <taxon>Cephalopoda</taxon>
        <taxon>Coleoidea</taxon>
        <taxon>Octopodiformes</taxon>
        <taxon>Octopoda</taxon>
        <taxon>Incirrata</taxon>
        <taxon>Octopodidae</taxon>
        <taxon>Octopus</taxon>
    </lineage>
</organism>
<evidence type="ECO:0000313" key="3">
    <source>
        <dbReference type="Proteomes" id="UP001162480"/>
    </source>
</evidence>
<keyword evidence="3" id="KW-1185">Reference proteome</keyword>
<proteinExistence type="predicted"/>
<dbReference type="Proteomes" id="UP001162480">
    <property type="component" value="Chromosome 15"/>
</dbReference>
<feature type="compositionally biased region" description="Basic residues" evidence="1">
    <location>
        <begin position="18"/>
        <end position="30"/>
    </location>
</feature>